<comment type="caution">
    <text evidence="1">The sequence shown here is derived from an EMBL/GenBank/DDBJ whole genome shotgun (WGS) entry which is preliminary data.</text>
</comment>
<evidence type="ECO:0008006" key="3">
    <source>
        <dbReference type="Google" id="ProtNLM"/>
    </source>
</evidence>
<evidence type="ECO:0000313" key="2">
    <source>
        <dbReference type="Proteomes" id="UP000775872"/>
    </source>
</evidence>
<dbReference type="AlphaFoldDB" id="A0A9P0EPU5"/>
<keyword evidence="2" id="KW-1185">Reference proteome</keyword>
<dbReference type="EMBL" id="CABFOC020000074">
    <property type="protein sequence ID" value="CAH0057682.1"/>
    <property type="molecule type" value="Genomic_DNA"/>
</dbReference>
<gene>
    <name evidence="1" type="ORF">CSOL1703_00007471</name>
</gene>
<name>A0A9P0EPU5_9HYPO</name>
<dbReference type="Proteomes" id="UP000775872">
    <property type="component" value="Unassembled WGS sequence"/>
</dbReference>
<reference evidence="1" key="1">
    <citation type="submission" date="2021-10" db="EMBL/GenBank/DDBJ databases">
        <authorList>
            <person name="Piombo E."/>
        </authorList>
    </citation>
    <scope>NUCLEOTIDE SEQUENCE</scope>
</reference>
<sequence length="451" mass="51252">MDLKASQRALDNLKYYVSLCRDAVNDVRDHYELTPNVTVHGTVEEIASYTLKLINQFSFIVDTDIRPTWTHYNRLVCLVTELYSTLGRSDKKTTAKELRDILKDWTYKFDRYWFLFAIYVDDPTSLIRCLPDHTSNDQPTTHARPLDGYNAIRNSTLQLYSQHRGTDIIIDGHGLVVNHEDPPLSNRFPEGSGLFNRLRNAAALSSSLMNAIDVLPVGHQTPTPLVFETEMKVKNCDTLRTALWKQQLVIPVENAEFAYGLAEAVHGLHVCNVQHGSIMPDCVLVASATKPLLHGFLCDPSADWGWNTSDGTCNFNGYYHMDRRGERTMKKDIRNLGICLLELGSTNSFLKKQDESPQRGVLWTVDPANDSLLRPSELSTEGLLGLVDSELDDLGHRFSEVVRACLTVSDLHLGEQTFDEKVDLSIWFIDHVLFELRKVDVNYEEMPLQYE</sequence>
<protein>
    <recommendedName>
        <fullName evidence="3">Protein kinase domain-containing protein</fullName>
    </recommendedName>
</protein>
<accession>A0A9P0EPU5</accession>
<organism evidence="1 2">
    <name type="scientific">Clonostachys solani</name>
    <dbReference type="NCBI Taxonomy" id="160281"/>
    <lineage>
        <taxon>Eukaryota</taxon>
        <taxon>Fungi</taxon>
        <taxon>Dikarya</taxon>
        <taxon>Ascomycota</taxon>
        <taxon>Pezizomycotina</taxon>
        <taxon>Sordariomycetes</taxon>
        <taxon>Hypocreomycetidae</taxon>
        <taxon>Hypocreales</taxon>
        <taxon>Bionectriaceae</taxon>
        <taxon>Clonostachys</taxon>
    </lineage>
</organism>
<dbReference type="SUPFAM" id="SSF56112">
    <property type="entry name" value="Protein kinase-like (PK-like)"/>
    <property type="match status" value="1"/>
</dbReference>
<dbReference type="InterPro" id="IPR011009">
    <property type="entry name" value="Kinase-like_dom_sf"/>
</dbReference>
<dbReference type="OrthoDB" id="5148593at2759"/>
<proteinExistence type="predicted"/>
<evidence type="ECO:0000313" key="1">
    <source>
        <dbReference type="EMBL" id="CAH0057682.1"/>
    </source>
</evidence>